<dbReference type="PANTHER" id="PTHR34390:SF1">
    <property type="entry name" value="SUCCINATE TRANSPORTER SUBUNIT YJJB-RELATED"/>
    <property type="match status" value="1"/>
</dbReference>
<dbReference type="InterPro" id="IPR050539">
    <property type="entry name" value="ThrE_Dicarb/AminoAcid_Exp"/>
</dbReference>
<feature type="transmembrane region" description="Helical" evidence="8">
    <location>
        <begin position="79"/>
        <end position="100"/>
    </location>
</feature>
<comment type="subcellular location">
    <subcellularLocation>
        <location evidence="1">Cell membrane</location>
        <topology evidence="1">Multi-pass membrane protein</topology>
    </subcellularLocation>
</comment>
<keyword evidence="3" id="KW-0997">Cell inner membrane</keyword>
<organism evidence="10 11">
    <name type="scientific">Enterococcus sulfureus ATCC 49903</name>
    <dbReference type="NCBI Taxonomy" id="1140003"/>
    <lineage>
        <taxon>Bacteria</taxon>
        <taxon>Bacillati</taxon>
        <taxon>Bacillota</taxon>
        <taxon>Bacilli</taxon>
        <taxon>Lactobacillales</taxon>
        <taxon>Enterococcaceae</taxon>
        <taxon>Enterococcus</taxon>
    </lineage>
</organism>
<comment type="caution">
    <text evidence="10">The sequence shown here is derived from an EMBL/GenBank/DDBJ whole genome shotgun (WGS) entry which is preliminary data.</text>
</comment>
<evidence type="ECO:0000256" key="7">
    <source>
        <dbReference type="ARBA" id="ARBA00034125"/>
    </source>
</evidence>
<evidence type="ECO:0000256" key="6">
    <source>
        <dbReference type="ARBA" id="ARBA00023136"/>
    </source>
</evidence>
<keyword evidence="6 8" id="KW-0472">Membrane</keyword>
<evidence type="ECO:0000256" key="3">
    <source>
        <dbReference type="ARBA" id="ARBA00022519"/>
    </source>
</evidence>
<keyword evidence="11" id="KW-1185">Reference proteome</keyword>
<feature type="domain" description="Threonine/Serine exporter ThrE" evidence="9">
    <location>
        <begin position="10"/>
        <end position="135"/>
    </location>
</feature>
<evidence type="ECO:0000256" key="1">
    <source>
        <dbReference type="ARBA" id="ARBA00004651"/>
    </source>
</evidence>
<dbReference type="GO" id="GO:0005886">
    <property type="term" value="C:plasma membrane"/>
    <property type="evidence" value="ECO:0007669"/>
    <property type="project" value="UniProtKB-SubCell"/>
</dbReference>
<dbReference type="Proteomes" id="UP000015961">
    <property type="component" value="Unassembled WGS sequence"/>
</dbReference>
<comment type="similarity">
    <text evidence="7">Belongs to the ThrE exporter (TC 2.A.79) family.</text>
</comment>
<dbReference type="PATRIC" id="fig|1140003.3.peg.17"/>
<evidence type="ECO:0000313" key="10">
    <source>
        <dbReference type="EMBL" id="EOT86964.1"/>
    </source>
</evidence>
<dbReference type="AlphaFoldDB" id="S0L335"/>
<feature type="transmembrane region" description="Helical" evidence="8">
    <location>
        <begin position="28"/>
        <end position="46"/>
    </location>
</feature>
<protein>
    <recommendedName>
        <fullName evidence="9">Threonine/Serine exporter ThrE domain-containing protein</fullName>
    </recommendedName>
</protein>
<gene>
    <name evidence="10" type="ORF">I573_00019</name>
</gene>
<keyword evidence="5 8" id="KW-1133">Transmembrane helix</keyword>
<keyword evidence="2" id="KW-1003">Cell membrane</keyword>
<dbReference type="InterPro" id="IPR024528">
    <property type="entry name" value="ThrE_2"/>
</dbReference>
<proteinExistence type="inferred from homology"/>
<evidence type="ECO:0000256" key="5">
    <source>
        <dbReference type="ARBA" id="ARBA00022989"/>
    </source>
</evidence>
<evidence type="ECO:0000256" key="8">
    <source>
        <dbReference type="SAM" id="Phobius"/>
    </source>
</evidence>
<name>S0L335_9ENTE</name>
<feature type="transmembrane region" description="Helical" evidence="8">
    <location>
        <begin position="6"/>
        <end position="21"/>
    </location>
</feature>
<evidence type="ECO:0000256" key="2">
    <source>
        <dbReference type="ARBA" id="ARBA00022475"/>
    </source>
</evidence>
<evidence type="ECO:0000259" key="9">
    <source>
        <dbReference type="Pfam" id="PF12821"/>
    </source>
</evidence>
<accession>S0L335</accession>
<dbReference type="STRING" id="1140003.OMY_00020"/>
<dbReference type="PANTHER" id="PTHR34390">
    <property type="entry name" value="UPF0442 PROTEIN YJJB-RELATED"/>
    <property type="match status" value="1"/>
</dbReference>
<dbReference type="eggNOG" id="COG3610">
    <property type="taxonomic scope" value="Bacteria"/>
</dbReference>
<feature type="transmembrane region" description="Helical" evidence="8">
    <location>
        <begin position="52"/>
        <end position="72"/>
    </location>
</feature>
<dbReference type="EMBL" id="ASWO01000001">
    <property type="protein sequence ID" value="EOT86964.1"/>
    <property type="molecule type" value="Genomic_DNA"/>
</dbReference>
<dbReference type="GO" id="GO:0015744">
    <property type="term" value="P:succinate transport"/>
    <property type="evidence" value="ECO:0007669"/>
    <property type="project" value="TreeGrafter"/>
</dbReference>
<sequence length="152" mass="16711">MIDWLIQLGFSYSCTVAFGILTNVPRRALNGCGITGMIGWCVFLLMRQHQFGIGSSNFFAAFLIGVISIYFSRYKKMPVIIFSIPSLVPLVPGGPAYQAVREFVLGNSASGFQYVVIVILTSGAIASAFMLTSLVENIVLQWQQRYKNPSKG</sequence>
<dbReference type="RefSeq" id="WP_016184512.1">
    <property type="nucleotide sequence ID" value="NZ_ASWO01000001.1"/>
</dbReference>
<evidence type="ECO:0000313" key="11">
    <source>
        <dbReference type="Proteomes" id="UP000015961"/>
    </source>
</evidence>
<reference evidence="10 11" key="1">
    <citation type="submission" date="2013-03" db="EMBL/GenBank/DDBJ databases">
        <title>The Genome Sequence of Enterococcus sulfureus ATCC_49903 (PacBio/Illumina hybrid assembly).</title>
        <authorList>
            <consortium name="The Broad Institute Genomics Platform"/>
            <consortium name="The Broad Institute Genome Sequencing Center for Infectious Disease"/>
            <person name="Earl A."/>
            <person name="Russ C."/>
            <person name="Gilmore M."/>
            <person name="Surin D."/>
            <person name="Walker B."/>
            <person name="Young S."/>
            <person name="Zeng Q."/>
            <person name="Gargeya S."/>
            <person name="Fitzgerald M."/>
            <person name="Haas B."/>
            <person name="Abouelleil A."/>
            <person name="Allen A.W."/>
            <person name="Alvarado L."/>
            <person name="Arachchi H.M."/>
            <person name="Berlin A.M."/>
            <person name="Chapman S.B."/>
            <person name="Gainer-Dewar J."/>
            <person name="Goldberg J."/>
            <person name="Griggs A."/>
            <person name="Gujja S."/>
            <person name="Hansen M."/>
            <person name="Howarth C."/>
            <person name="Imamovic A."/>
            <person name="Ireland A."/>
            <person name="Larimer J."/>
            <person name="McCowan C."/>
            <person name="Murphy C."/>
            <person name="Pearson M."/>
            <person name="Poon T.W."/>
            <person name="Priest M."/>
            <person name="Roberts A."/>
            <person name="Saif S."/>
            <person name="Shea T."/>
            <person name="Sisk P."/>
            <person name="Sykes S."/>
            <person name="Wortman J."/>
            <person name="Nusbaum C."/>
            <person name="Birren B."/>
        </authorList>
    </citation>
    <scope>NUCLEOTIDE SEQUENCE [LARGE SCALE GENOMIC DNA]</scope>
    <source>
        <strain evidence="10 11">ATCC 49903</strain>
    </source>
</reference>
<dbReference type="Pfam" id="PF12821">
    <property type="entry name" value="ThrE_2"/>
    <property type="match status" value="1"/>
</dbReference>
<keyword evidence="4 8" id="KW-0812">Transmembrane</keyword>
<dbReference type="OrthoDB" id="9810047at2"/>
<evidence type="ECO:0000256" key="4">
    <source>
        <dbReference type="ARBA" id="ARBA00022692"/>
    </source>
</evidence>
<feature type="transmembrane region" description="Helical" evidence="8">
    <location>
        <begin position="112"/>
        <end position="135"/>
    </location>
</feature>